<dbReference type="Proteomes" id="UP000664702">
    <property type="component" value="Chromosome"/>
</dbReference>
<accession>A0A9X9XVN8</accession>
<gene>
    <name evidence="1" type="ORF">J4G43_045990</name>
</gene>
<evidence type="ECO:0000313" key="1">
    <source>
        <dbReference type="EMBL" id="UEM11732.1"/>
    </source>
</evidence>
<reference evidence="1 2" key="1">
    <citation type="journal article" date="2022" name="Int. J. Syst. Evol. Microbiol.">
        <title>Strains of Bradyrhizobium barranii sp. nov. associated with legumes native to Canada are symbionts of soybeans and belong to different subspecies (subsp. barranii subsp. nov. and subsp. apii subsp. nov.) and symbiovars (sv. glycinearum and sv. septentrionale).</title>
        <authorList>
            <person name="Bromfield E.S.P."/>
            <person name="Cloutier S."/>
            <person name="Wasai-Hara S."/>
            <person name="Minamisawa K."/>
        </authorList>
    </citation>
    <scope>NUCLEOTIDE SEQUENCE [LARGE SCALE GENOMIC DNA]</scope>
    <source>
        <strain evidence="1 2">144S4</strain>
    </source>
</reference>
<name>A0A9X9XVN8_9BRAD</name>
<dbReference type="Pfam" id="PF03864">
    <property type="entry name" value="Phage_cap_E"/>
    <property type="match status" value="1"/>
</dbReference>
<dbReference type="InterPro" id="IPR005564">
    <property type="entry name" value="Major_capsid_GpE"/>
</dbReference>
<dbReference type="RefSeq" id="WP_225005534.1">
    <property type="nucleotide sequence ID" value="NZ_CP086136.1"/>
</dbReference>
<evidence type="ECO:0000313" key="2">
    <source>
        <dbReference type="Proteomes" id="UP000664702"/>
    </source>
</evidence>
<proteinExistence type="predicted"/>
<organism evidence="1 2">
    <name type="scientific">Bradyrhizobium barranii subsp. barranii</name>
    <dbReference type="NCBI Taxonomy" id="2823807"/>
    <lineage>
        <taxon>Bacteria</taxon>
        <taxon>Pseudomonadati</taxon>
        <taxon>Pseudomonadota</taxon>
        <taxon>Alphaproteobacteria</taxon>
        <taxon>Hyphomicrobiales</taxon>
        <taxon>Nitrobacteraceae</taxon>
        <taxon>Bradyrhizobium</taxon>
        <taxon>Bradyrhizobium barranii</taxon>
    </lineage>
</organism>
<dbReference type="EMBL" id="CP086136">
    <property type="protein sequence ID" value="UEM11732.1"/>
    <property type="molecule type" value="Genomic_DNA"/>
</dbReference>
<dbReference type="KEGG" id="bban:J4G43_045990"/>
<sequence>MPMLDIFNSDAFSVTSLTDAINKLKFVPGYLGSRGLFAESGVVTTSIAIEQKNNVLVLVPPTPRGGPGVTLDKGKRSLLSINVPHFEINDAVFAEEVQNIRPFGQESGEESVMNLLGQRMQADGQSQEATIEYSRIGAVKGIVTYADGSTLNLFNVFGVAQPAEIGFDLSNAAPVPGVLRKLCQQTIRQIAVALDGTPFTGVEALCGDQFFDNLIAHPEVRASYLNWNAAQELRQSYVSGGDTYGSFPWGGILWTNYRGQVGTQAFIDPTKANIFPTGVPGLFRTYFAPADYMDTVNTLGQPRYVRQYPMQNQKGVHLDVQTNNLNICTRPTALFQGRMGA</sequence>
<dbReference type="AlphaFoldDB" id="A0A9X9XVN8"/>
<protein>
    <submittedName>
        <fullName evidence="1">Major capsid protein</fullName>
    </submittedName>
</protein>